<evidence type="ECO:0000259" key="14">
    <source>
        <dbReference type="Pfam" id="PF23860"/>
    </source>
</evidence>
<feature type="domain" description="Ribophorin II N-terminal" evidence="13">
    <location>
        <begin position="45"/>
        <end position="277"/>
    </location>
</feature>
<evidence type="ECO:0000256" key="10">
    <source>
        <dbReference type="ARBA" id="ARBA00023136"/>
    </source>
</evidence>
<dbReference type="InterPro" id="IPR008814">
    <property type="entry name" value="Swp1"/>
</dbReference>
<evidence type="ECO:0000256" key="2">
    <source>
        <dbReference type="ARBA" id="ARBA00004477"/>
    </source>
</evidence>
<keyword evidence="6 12" id="KW-0812">Transmembrane</keyword>
<dbReference type="GO" id="GO:0008250">
    <property type="term" value="C:oligosaccharyltransferase complex"/>
    <property type="evidence" value="ECO:0007669"/>
    <property type="project" value="UniProtKB-UniRule"/>
</dbReference>
<dbReference type="InterPro" id="IPR055374">
    <property type="entry name" value="Ribophorin_II_3rd"/>
</dbReference>
<dbReference type="EnsemblMetazoa" id="XM_038196003.1">
    <property type="protein sequence ID" value="XP_038051931.1"/>
    <property type="gene ID" value="LOC119724790"/>
</dbReference>
<dbReference type="Proteomes" id="UP000887568">
    <property type="component" value="Unplaced"/>
</dbReference>
<evidence type="ECO:0000259" key="13">
    <source>
        <dbReference type="Pfam" id="PF05817"/>
    </source>
</evidence>
<dbReference type="OMA" id="QEHETIY"/>
<evidence type="ECO:0000256" key="1">
    <source>
        <dbReference type="ARBA" id="ARBA00002791"/>
    </source>
</evidence>
<evidence type="ECO:0000256" key="4">
    <source>
        <dbReference type="ARBA" id="ARBA00009038"/>
    </source>
</evidence>
<proteinExistence type="inferred from homology"/>
<dbReference type="PANTHER" id="PTHR12640">
    <property type="entry name" value="RIBOPHORIN II"/>
    <property type="match status" value="1"/>
</dbReference>
<evidence type="ECO:0000256" key="3">
    <source>
        <dbReference type="ARBA" id="ARBA00004922"/>
    </source>
</evidence>
<keyword evidence="9 12" id="KW-1133">Transmembrane helix</keyword>
<dbReference type="OrthoDB" id="432292at2759"/>
<feature type="transmembrane region" description="Helical" evidence="12">
    <location>
        <begin position="559"/>
        <end position="580"/>
    </location>
</feature>
<dbReference type="Pfam" id="PF23861">
    <property type="entry name" value="Ribophorin_II_2nd"/>
    <property type="match status" value="1"/>
</dbReference>
<evidence type="ECO:0000256" key="9">
    <source>
        <dbReference type="ARBA" id="ARBA00022989"/>
    </source>
</evidence>
<evidence type="ECO:0000256" key="11">
    <source>
        <dbReference type="ARBA" id="ARBA00046750"/>
    </source>
</evidence>
<comment type="function">
    <text evidence="1 12">Subunit of the oligosaccharyl transferase (OST) complex that catalyzes the initial transfer of a defined glycan (Glc(3)Man(9)GlcNAc(2) in eukaryotes) from the lipid carrier dolichol-pyrophosphate to an asparagine residue within an Asn-X-Ser/Thr consensus motif in nascent polypeptide chains, the first step in protein N-glycosylation. N-glycosylation occurs cotranslationally and the complex associates with the Sec61 complex at the channel-forming translocon complex that mediates protein translocation across the endoplasmic reticulum (ER). All subunits are required for a maximal enzyme activity.</text>
</comment>
<evidence type="ECO:0000313" key="17">
    <source>
        <dbReference type="EnsemblMetazoa" id="XP_038051931.1"/>
    </source>
</evidence>
<dbReference type="PANTHER" id="PTHR12640:SF0">
    <property type="entry name" value="DOLICHYL-DIPHOSPHOOLIGOSACCHARIDE--PROTEIN GLYCOSYLTRANSFERASE SUBUNIT 2"/>
    <property type="match status" value="1"/>
</dbReference>
<keyword evidence="8 12" id="KW-0256">Endoplasmic reticulum</keyword>
<evidence type="ECO:0000256" key="5">
    <source>
        <dbReference type="ARBA" id="ARBA00017612"/>
    </source>
</evidence>
<organism evidence="17 18">
    <name type="scientific">Patiria miniata</name>
    <name type="common">Bat star</name>
    <name type="synonym">Asterina miniata</name>
    <dbReference type="NCBI Taxonomy" id="46514"/>
    <lineage>
        <taxon>Eukaryota</taxon>
        <taxon>Metazoa</taxon>
        <taxon>Echinodermata</taxon>
        <taxon>Eleutherozoa</taxon>
        <taxon>Asterozoa</taxon>
        <taxon>Asteroidea</taxon>
        <taxon>Valvatacea</taxon>
        <taxon>Valvatida</taxon>
        <taxon>Asterinidae</taxon>
        <taxon>Patiria</taxon>
    </lineage>
</organism>
<evidence type="ECO:0000259" key="15">
    <source>
        <dbReference type="Pfam" id="PF23861"/>
    </source>
</evidence>
<dbReference type="Pfam" id="PF23860">
    <property type="entry name" value="Ribophorin_II_3rd"/>
    <property type="match status" value="1"/>
</dbReference>
<dbReference type="CTD" id="6185"/>
<comment type="subcellular location">
    <subcellularLocation>
        <location evidence="2 12">Endoplasmic reticulum membrane</location>
        <topology evidence="2 12">Multi-pass membrane protein</topology>
    </subcellularLocation>
</comment>
<dbReference type="GO" id="GO:0006487">
    <property type="term" value="P:protein N-linked glycosylation"/>
    <property type="evidence" value="ECO:0007669"/>
    <property type="project" value="UniProtKB-UniRule"/>
</dbReference>
<feature type="domain" description="Ribophorin II second" evidence="15">
    <location>
        <begin position="286"/>
        <end position="389"/>
    </location>
</feature>
<feature type="transmembrane region" description="Helical" evidence="12">
    <location>
        <begin position="621"/>
        <end position="640"/>
    </location>
</feature>
<evidence type="ECO:0000256" key="12">
    <source>
        <dbReference type="RuleBase" id="RU366029"/>
    </source>
</evidence>
<keyword evidence="18" id="KW-1185">Reference proteome</keyword>
<feature type="transmembrane region" description="Helical" evidence="12">
    <location>
        <begin position="592"/>
        <end position="615"/>
    </location>
</feature>
<dbReference type="AlphaFoldDB" id="A0A913ZLJ9"/>
<protein>
    <recommendedName>
        <fullName evidence="5 12">Dolichyl-diphosphooligosaccharide--protein glycosyltransferase subunit 2</fullName>
    </recommendedName>
    <alternativeName>
        <fullName evidence="12">Ribophorin-2</fullName>
    </alternativeName>
</protein>
<dbReference type="InterPro" id="IPR055375">
    <property type="entry name" value="Ribophorin_II_2nd"/>
</dbReference>
<keyword evidence="10 12" id="KW-0472">Membrane</keyword>
<sequence length="650" mass="70792">MMYNTRPFLIGPRATEATTMERGATLLVFLICAVLGQALSPVTILSLDDQAKIKAVFASSRPFTDLADAHYSILGLKLFSVPIPNAQEACTFLKAKLDPNNVESVYHATTAAKALENCKVTVNEQSLSSAINDSVDMATLFYAVSALTTLGLKFSPADVLKSLDSALKKDDGVTSSSYALHIASLLPAETNVDKYFDLIEDIVAQADEIDEKYLQFDTLFQSGLFLDGAYKLAAKVNKKPLITEDQAVLLGNFVLSRKSTQTAANAYSVVVGVKALASNKFHVPVAFTRVGSMAVSTNAPNVKVEVSNLMSGSVGKLTVEASSVKPKDGGKAIAKDLAFEGTKNPTEYQLNLMESKPAPAFYSVSLKAKPSAPNPALIGLNEGAILVKVTTEVTVDNMEISIIDKDQSITAKTVKVVHPRKVDKGLEADHHQSVVLKFNLKDKAGQPLSVHQAFVRLSNIKTKQEVIFTAEGDASLMYKFNLDVAESGREYFNQQSGKYTLDLIIGDAIIMNPFSWNLADVTLKFPEQEDTKPAPQARYAELPEIKHMFRVPEKRPPTAVSTTFTALCLVPLLLLVILWVKLGANMKGFTFSIGAIGFHLGLAGILGLFYCYWVYLNMFQTLQYLGLLGIFTFLTGNRLLSSIAQKKREK</sequence>
<comment type="pathway">
    <text evidence="3 12">Protein modification; protein glycosylation.</text>
</comment>
<keyword evidence="7" id="KW-0732">Signal</keyword>
<dbReference type="GeneID" id="119724790"/>
<evidence type="ECO:0000256" key="8">
    <source>
        <dbReference type="ARBA" id="ARBA00022824"/>
    </source>
</evidence>
<accession>A0A913ZLJ9</accession>
<dbReference type="Pfam" id="PF05817">
    <property type="entry name" value="Ribophorin_II"/>
    <property type="match status" value="1"/>
</dbReference>
<reference evidence="17" key="1">
    <citation type="submission" date="2022-11" db="UniProtKB">
        <authorList>
            <consortium name="EnsemblMetazoa"/>
        </authorList>
    </citation>
    <scope>IDENTIFICATION</scope>
</reference>
<comment type="subunit">
    <text evidence="11">Component of the oligosaccharyltransferase (OST) complex. OST exists in two different complex forms which contain common core subunits RPN1, RPN2, OST48, OST4, DAD1 and TMEM258, either STT3A or STT3B as catalytic subunits, and form-specific accessory subunits. STT3A complex assembly occurs through the formation of 3 subcomplexes. Subcomplex 1 contains RPN1 and TMEM258, subcomplex 2 contains the STT3A-specific subunits STT3A, DC2/OSTC, and KCP2 as well as the core subunit OST4, and subcomplex 3 contains RPN2, DAD1, and OST48. The STT3A complex can form stable complexes with the Sec61 complex or with both the Sec61 and TRAP complexes. Interacts with DDI2. Interacts with TMEM35A/NACHO.</text>
</comment>
<comment type="similarity">
    <text evidence="4 12">Belongs to the SWP1 family.</text>
</comment>
<evidence type="ECO:0000259" key="16">
    <source>
        <dbReference type="Pfam" id="PF25147"/>
    </source>
</evidence>
<name>A0A913ZLJ9_PATMI</name>
<dbReference type="InterPro" id="IPR056790">
    <property type="entry name" value="Ribophorin_II_C"/>
</dbReference>
<evidence type="ECO:0000313" key="18">
    <source>
        <dbReference type="Proteomes" id="UP000887568"/>
    </source>
</evidence>
<feature type="domain" description="Ribophorin II third" evidence="14">
    <location>
        <begin position="397"/>
        <end position="523"/>
    </location>
</feature>
<dbReference type="InterPro" id="IPR055373">
    <property type="entry name" value="Ribophorin_II_N"/>
</dbReference>
<feature type="domain" description="Ribophorin II C-terminal" evidence="16">
    <location>
        <begin position="549"/>
        <end position="647"/>
    </location>
</feature>
<dbReference type="Pfam" id="PF25147">
    <property type="entry name" value="Ribophorin_II_C"/>
    <property type="match status" value="1"/>
</dbReference>
<evidence type="ECO:0000256" key="7">
    <source>
        <dbReference type="ARBA" id="ARBA00022729"/>
    </source>
</evidence>
<evidence type="ECO:0000256" key="6">
    <source>
        <dbReference type="ARBA" id="ARBA00022692"/>
    </source>
</evidence>
<dbReference type="RefSeq" id="XP_038051931.1">
    <property type="nucleotide sequence ID" value="XM_038196003.1"/>
</dbReference>